<evidence type="ECO:0000313" key="1">
    <source>
        <dbReference type="EMBL" id="ETV77253.1"/>
    </source>
</evidence>
<dbReference type="SUPFAM" id="SSF47240">
    <property type="entry name" value="Ferritin-like"/>
    <property type="match status" value="1"/>
</dbReference>
<evidence type="ECO:0008006" key="2">
    <source>
        <dbReference type="Google" id="ProtNLM"/>
    </source>
</evidence>
<organism evidence="1">
    <name type="scientific">Aphanomyces astaci</name>
    <name type="common">Crayfish plague agent</name>
    <dbReference type="NCBI Taxonomy" id="112090"/>
    <lineage>
        <taxon>Eukaryota</taxon>
        <taxon>Sar</taxon>
        <taxon>Stramenopiles</taxon>
        <taxon>Oomycota</taxon>
        <taxon>Saprolegniomycetes</taxon>
        <taxon>Saprolegniales</taxon>
        <taxon>Verrucalvaceae</taxon>
        <taxon>Aphanomyces</taxon>
    </lineage>
</organism>
<dbReference type="VEuPathDB" id="FungiDB:H257_08710"/>
<dbReference type="CDD" id="cd00657">
    <property type="entry name" value="Ferritin_like"/>
    <property type="match status" value="1"/>
</dbReference>
<name>W4GE65_APHAT</name>
<dbReference type="PANTHER" id="PTHR42782">
    <property type="entry name" value="SI:CH73-314G15.3"/>
    <property type="match status" value="1"/>
</dbReference>
<dbReference type="EMBL" id="KI913133">
    <property type="protein sequence ID" value="ETV77253.1"/>
    <property type="molecule type" value="Genomic_DNA"/>
</dbReference>
<dbReference type="PIRSF" id="PIRSF012318">
    <property type="entry name" value="UCP012318"/>
    <property type="match status" value="1"/>
</dbReference>
<dbReference type="STRING" id="112090.W4GE65"/>
<dbReference type="InterPro" id="IPR007402">
    <property type="entry name" value="DUF455"/>
</dbReference>
<proteinExistence type="predicted"/>
<dbReference type="PANTHER" id="PTHR42782:SF2">
    <property type="entry name" value="3-OXOACYL-[ACYL-CARRIER-PROTEIN] SYNTHASE-LIKE PROTEIN"/>
    <property type="match status" value="1"/>
</dbReference>
<reference evidence="1" key="1">
    <citation type="submission" date="2013-12" db="EMBL/GenBank/DDBJ databases">
        <title>The Genome Sequence of Aphanomyces astaci APO3.</title>
        <authorList>
            <consortium name="The Broad Institute Genomics Platform"/>
            <person name="Russ C."/>
            <person name="Tyler B."/>
            <person name="van West P."/>
            <person name="Dieguez-Uribeondo J."/>
            <person name="Young S.K."/>
            <person name="Zeng Q."/>
            <person name="Gargeya S."/>
            <person name="Fitzgerald M."/>
            <person name="Abouelleil A."/>
            <person name="Alvarado L."/>
            <person name="Chapman S.B."/>
            <person name="Gainer-Dewar J."/>
            <person name="Goldberg J."/>
            <person name="Griggs A."/>
            <person name="Gujja S."/>
            <person name="Hansen M."/>
            <person name="Howarth C."/>
            <person name="Imamovic A."/>
            <person name="Ireland A."/>
            <person name="Larimer J."/>
            <person name="McCowan C."/>
            <person name="Murphy C."/>
            <person name="Pearson M."/>
            <person name="Poon T.W."/>
            <person name="Priest M."/>
            <person name="Roberts A."/>
            <person name="Saif S."/>
            <person name="Shea T."/>
            <person name="Sykes S."/>
            <person name="Wortman J."/>
            <person name="Nusbaum C."/>
            <person name="Birren B."/>
        </authorList>
    </citation>
    <scope>NUCLEOTIDE SEQUENCE [LARGE SCALE GENOMIC DNA]</scope>
    <source>
        <strain evidence="1">APO3</strain>
    </source>
</reference>
<accession>W4GE65</accession>
<dbReference type="RefSeq" id="XP_009833041.1">
    <property type="nucleotide sequence ID" value="XM_009834739.1"/>
</dbReference>
<protein>
    <recommendedName>
        <fullName evidence="2">DUF455 domain-containing protein</fullName>
    </recommendedName>
</protein>
<dbReference type="GeneID" id="20810706"/>
<dbReference type="InterPro" id="IPR009078">
    <property type="entry name" value="Ferritin-like_SF"/>
</dbReference>
<dbReference type="Pfam" id="PF04305">
    <property type="entry name" value="DUF455"/>
    <property type="match status" value="1"/>
</dbReference>
<dbReference type="OrthoDB" id="426882at2759"/>
<gene>
    <name evidence="1" type="ORF">H257_08710</name>
</gene>
<dbReference type="RefSeq" id="XP_009833040.1">
    <property type="nucleotide sequence ID" value="XM_009834738.1"/>
</dbReference>
<sequence>MAGSSTIHTERLDENAAVASSVDVATDLSSRSLISCAIEVLTTSCAFAKASKTHAFATAWQSGEMTVIMGPLDDLGSVPDAPSRPDYVRIVGKKEKVKQGNRKAFAHSVAHAESYAIDLMWDMICRFGPSNDMPRSFYDDFVRIALEESQHFTSWATRLLDFDSFYGDLPGHDGLWDSAADTADDVLARLALVHLVHEARGLDTYPMAVARFTKCRDDTTLTFMAKNHAEEVTHVEAGVRWFSYICALKDQPVLPTFHRLVRTHYRGHLLPPFNTPARDRAGMTEAWYLPLTTETPFDDAQTQGLLQS</sequence>
<dbReference type="EMBL" id="KI913133">
    <property type="protein sequence ID" value="ETV77254.1"/>
    <property type="molecule type" value="Genomic_DNA"/>
</dbReference>
<dbReference type="InterPro" id="IPR011197">
    <property type="entry name" value="UCP012318"/>
</dbReference>
<dbReference type="AlphaFoldDB" id="W4GE65"/>